<evidence type="ECO:0000256" key="1">
    <source>
        <dbReference type="SAM" id="MobiDB-lite"/>
    </source>
</evidence>
<dbReference type="Proteomes" id="UP001159641">
    <property type="component" value="Unassembled WGS sequence"/>
</dbReference>
<protein>
    <submittedName>
        <fullName evidence="2">Uncharacterized protein</fullName>
    </submittedName>
</protein>
<organism evidence="2 3">
    <name type="scientific">Eschrichtius robustus</name>
    <name type="common">California gray whale</name>
    <name type="synonym">Eschrichtius gibbosus</name>
    <dbReference type="NCBI Taxonomy" id="9764"/>
    <lineage>
        <taxon>Eukaryota</taxon>
        <taxon>Metazoa</taxon>
        <taxon>Chordata</taxon>
        <taxon>Craniata</taxon>
        <taxon>Vertebrata</taxon>
        <taxon>Euteleostomi</taxon>
        <taxon>Mammalia</taxon>
        <taxon>Eutheria</taxon>
        <taxon>Laurasiatheria</taxon>
        <taxon>Artiodactyla</taxon>
        <taxon>Whippomorpha</taxon>
        <taxon>Cetacea</taxon>
        <taxon>Mysticeti</taxon>
        <taxon>Eschrichtiidae</taxon>
        <taxon>Eschrichtius</taxon>
    </lineage>
</organism>
<proteinExistence type="predicted"/>
<evidence type="ECO:0000313" key="2">
    <source>
        <dbReference type="EMBL" id="KAJ8795588.1"/>
    </source>
</evidence>
<dbReference type="EMBL" id="JAIQCJ010000544">
    <property type="protein sequence ID" value="KAJ8795588.1"/>
    <property type="molecule type" value="Genomic_DNA"/>
</dbReference>
<feature type="region of interest" description="Disordered" evidence="1">
    <location>
        <begin position="209"/>
        <end position="238"/>
    </location>
</feature>
<sequence>MMCRPRDSAEEETPLGADRGESHVWGLGEWEVDLGLRTGGGGGGGRGSSRCQPPVACPGACQGLASAVRRQEETGPGPGMRLELVLCGQPPGPVPRRSARHQSLVPRGLRGSRGGRCVPGETPGPAASPPAFSSALKWGVEPAENRAVEPPQLSGVWSRQTWPPGASGLRARCPGDTAALARALWGAVLSAVVGKASFAVLGVTAVGRVGESWHSRTPSRGGPRGPQRRLTVQAGPQP</sequence>
<accession>A0AB34HTT2</accession>
<evidence type="ECO:0000313" key="3">
    <source>
        <dbReference type="Proteomes" id="UP001159641"/>
    </source>
</evidence>
<keyword evidence="3" id="KW-1185">Reference proteome</keyword>
<gene>
    <name evidence="2" type="ORF">J1605_002350</name>
</gene>
<reference evidence="2 3" key="1">
    <citation type="submission" date="2022-11" db="EMBL/GenBank/DDBJ databases">
        <title>Whole genome sequence of Eschrichtius robustus ER-17-0199.</title>
        <authorList>
            <person name="Bruniche-Olsen A."/>
            <person name="Black A.N."/>
            <person name="Fields C.J."/>
            <person name="Walden K."/>
            <person name="Dewoody J.A."/>
        </authorList>
    </citation>
    <scope>NUCLEOTIDE SEQUENCE [LARGE SCALE GENOMIC DNA]</scope>
    <source>
        <strain evidence="2">ER-17-0199</strain>
        <tissue evidence="2">Blubber</tissue>
    </source>
</reference>
<feature type="region of interest" description="Disordered" evidence="1">
    <location>
        <begin position="92"/>
        <end position="115"/>
    </location>
</feature>
<comment type="caution">
    <text evidence="2">The sequence shown here is derived from an EMBL/GenBank/DDBJ whole genome shotgun (WGS) entry which is preliminary data.</text>
</comment>
<dbReference type="AlphaFoldDB" id="A0AB34HTT2"/>
<feature type="region of interest" description="Disordered" evidence="1">
    <location>
        <begin position="1"/>
        <end position="23"/>
    </location>
</feature>
<name>A0AB34HTT2_ESCRO</name>